<evidence type="ECO:0000259" key="1">
    <source>
        <dbReference type="Pfam" id="PF17919"/>
    </source>
</evidence>
<dbReference type="InterPro" id="IPR036397">
    <property type="entry name" value="RNaseH_sf"/>
</dbReference>
<proteinExistence type="predicted"/>
<protein>
    <recommendedName>
        <fullName evidence="1">Reverse transcriptase/retrotransposon-derived protein RNase H-like domain-containing protein</fullName>
    </recommendedName>
</protein>
<accession>A0ABM4V393</accession>
<dbReference type="SUPFAM" id="SSF53098">
    <property type="entry name" value="Ribonuclease H-like"/>
    <property type="match status" value="1"/>
</dbReference>
<reference evidence="3" key="1">
    <citation type="submission" date="2025-08" db="UniProtKB">
        <authorList>
            <consortium name="RefSeq"/>
        </authorList>
    </citation>
    <scope>IDENTIFICATION</scope>
    <source>
        <tissue evidence="3">Leaves</tissue>
    </source>
</reference>
<dbReference type="InterPro" id="IPR043502">
    <property type="entry name" value="DNA/RNA_pol_sf"/>
</dbReference>
<name>A0ABM4V393_COFAR</name>
<dbReference type="CDD" id="cd00303">
    <property type="entry name" value="retropepsin_like"/>
    <property type="match status" value="1"/>
</dbReference>
<dbReference type="InterPro" id="IPR043128">
    <property type="entry name" value="Rev_trsase/Diguanyl_cyclase"/>
</dbReference>
<dbReference type="InterPro" id="IPR041577">
    <property type="entry name" value="RT_RNaseH_2"/>
</dbReference>
<dbReference type="Gene3D" id="2.40.70.10">
    <property type="entry name" value="Acid Proteases"/>
    <property type="match status" value="1"/>
</dbReference>
<evidence type="ECO:0000313" key="3">
    <source>
        <dbReference type="RefSeq" id="XP_071913992.1"/>
    </source>
</evidence>
<dbReference type="Pfam" id="PF17919">
    <property type="entry name" value="RT_RNaseH_2"/>
    <property type="match status" value="1"/>
</dbReference>
<dbReference type="PANTHER" id="PTHR33067">
    <property type="entry name" value="RNA-DIRECTED DNA POLYMERASE-RELATED"/>
    <property type="match status" value="1"/>
</dbReference>
<dbReference type="Gene3D" id="3.30.70.270">
    <property type="match status" value="2"/>
</dbReference>
<dbReference type="SUPFAM" id="SSF56672">
    <property type="entry name" value="DNA/RNA polymerases"/>
    <property type="match status" value="1"/>
</dbReference>
<dbReference type="Gene3D" id="3.30.420.10">
    <property type="entry name" value="Ribonuclease H-like superfamily/Ribonuclease H"/>
    <property type="match status" value="1"/>
</dbReference>
<evidence type="ECO:0000313" key="2">
    <source>
        <dbReference type="Proteomes" id="UP001652660"/>
    </source>
</evidence>
<dbReference type="RefSeq" id="XP_071913992.1">
    <property type="nucleotide sequence ID" value="XM_072057891.1"/>
</dbReference>
<organism evidence="2 3">
    <name type="scientific">Coffea arabica</name>
    <name type="common">Arabian coffee</name>
    <dbReference type="NCBI Taxonomy" id="13443"/>
    <lineage>
        <taxon>Eukaryota</taxon>
        <taxon>Viridiplantae</taxon>
        <taxon>Streptophyta</taxon>
        <taxon>Embryophyta</taxon>
        <taxon>Tracheophyta</taxon>
        <taxon>Spermatophyta</taxon>
        <taxon>Magnoliopsida</taxon>
        <taxon>eudicotyledons</taxon>
        <taxon>Gunneridae</taxon>
        <taxon>Pentapetalae</taxon>
        <taxon>asterids</taxon>
        <taxon>lamiids</taxon>
        <taxon>Gentianales</taxon>
        <taxon>Rubiaceae</taxon>
        <taxon>Ixoroideae</taxon>
        <taxon>Gardenieae complex</taxon>
        <taxon>Bertiereae - Coffeeae clade</taxon>
        <taxon>Coffeeae</taxon>
        <taxon>Coffea</taxon>
    </lineage>
</organism>
<sequence length="831" mass="94906">MVGFEGEELQDTVQLIIGFLIKKAVASIVQEFTKCMHQTSREVAPFDPEIERTLHRQMRDTPQQEEQVVWQSIEEILIELPFEEEIAKNDQNRRILRDFALPGTQGSQTIFSRPTIPSYAKFLKKIMPKRKKLVDSKTIALTEECSAIIQNKLPPKLKDPGSFTVPCTIGNVEFSKTLCDLGASVSLIPLIVARQLGLKELKHTNISLQLADRSIRHPMGILENVLIKVQKFIIPLDFVVLDIEEDVNVPIILGRPFLATAGTIIDVKRGKFKFQIGEEEVEFDLSRVEKYPSFTDHVYSVDICDELALEMSQFNLDDDSLELCLHGIGLQEEQVQEMVEFLQAQVPFKRRNAYEELGLSKGLPPPSCEQVPQLELKPLPKHLKYAFFGEKDTLPVIVNSALDEEQLGKLLRVLRKYLKAIGWTISDIKGISPTIYLILQKYKETNLVLNWEKCYFMVREGIVLGHKISSEGIEVDQAKIEVIERMAPPINVKGIRSFLGYVGFYRRFIKDFSKIAKPLCELLAIDVSFHFNDECLLAFNRLKKELVSAPIIASPDWSLPFELMCNANDFAVGVVIGQKHDKRLHVIYYASKMLNETQVNYATTEKELLAVIFALDKHKKSLFYHPQANGQAELANREIKNILEKTVNRSRKDWTNKLEDTLWAYRTAFKTPLGMSPNKLVYGKACHLPVEIEHKAYWAIKTINFDFKSAGEKRMLDLSELEESRLTSYENAKIYKETVKFWHDKHILPKHFEEGQKVLLFNSRLKLFPGKLKSRWSGPFEVVRMFPYGAVKIKGENGAPFKVNGQRLKLYLAGEKVPKGVIYSLGNAMGS</sequence>
<dbReference type="Proteomes" id="UP001652660">
    <property type="component" value="Chromosome 7c"/>
</dbReference>
<dbReference type="PANTHER" id="PTHR33067:SF31">
    <property type="entry name" value="RNA-DIRECTED DNA POLYMERASE"/>
    <property type="match status" value="1"/>
</dbReference>
<feature type="domain" description="Reverse transcriptase/retrotransposon-derived protein RNase H-like" evidence="1">
    <location>
        <begin position="531"/>
        <end position="623"/>
    </location>
</feature>
<dbReference type="GeneID" id="140010592"/>
<dbReference type="Pfam" id="PF13650">
    <property type="entry name" value="Asp_protease_2"/>
    <property type="match status" value="1"/>
</dbReference>
<keyword evidence="2" id="KW-1185">Reference proteome</keyword>
<dbReference type="InterPro" id="IPR021109">
    <property type="entry name" value="Peptidase_aspartic_dom_sf"/>
</dbReference>
<gene>
    <name evidence="3" type="primary">LOC140010592</name>
</gene>
<dbReference type="InterPro" id="IPR012337">
    <property type="entry name" value="RNaseH-like_sf"/>
</dbReference>